<dbReference type="EMBL" id="LT838813">
    <property type="protein sequence ID" value="SMD45812.1"/>
    <property type="molecule type" value="Genomic_DNA"/>
</dbReference>
<evidence type="ECO:0000313" key="4">
    <source>
        <dbReference type="Proteomes" id="UP000192333"/>
    </source>
</evidence>
<dbReference type="Proteomes" id="UP000192333">
    <property type="component" value="Chromosome I"/>
</dbReference>
<accession>A0A1W2HAQ5</accession>
<organism evidence="3 4">
    <name type="scientific">Aquiflexum balticum DSM 16537</name>
    <dbReference type="NCBI Taxonomy" id="758820"/>
    <lineage>
        <taxon>Bacteria</taxon>
        <taxon>Pseudomonadati</taxon>
        <taxon>Bacteroidota</taxon>
        <taxon>Cytophagia</taxon>
        <taxon>Cytophagales</taxon>
        <taxon>Cyclobacteriaceae</taxon>
        <taxon>Aquiflexum</taxon>
    </lineage>
</organism>
<proteinExistence type="predicted"/>
<keyword evidence="4" id="KW-1185">Reference proteome</keyword>
<feature type="chain" id="PRO_5012596828" description="3-keto-alpha-glucoside-1,2-lyase/3-keto-2-hydroxy-glucal hydratase domain-containing protein" evidence="1">
    <location>
        <begin position="23"/>
        <end position="231"/>
    </location>
</feature>
<evidence type="ECO:0000259" key="2">
    <source>
        <dbReference type="Pfam" id="PF06439"/>
    </source>
</evidence>
<keyword evidence="1" id="KW-0732">Signal</keyword>
<reference evidence="4" key="1">
    <citation type="submission" date="2017-04" db="EMBL/GenBank/DDBJ databases">
        <authorList>
            <person name="Varghese N."/>
            <person name="Submissions S."/>
        </authorList>
    </citation>
    <scope>NUCLEOTIDE SEQUENCE [LARGE SCALE GENOMIC DNA]</scope>
    <source>
        <strain evidence="4">DSM 16537</strain>
    </source>
</reference>
<evidence type="ECO:0000313" key="3">
    <source>
        <dbReference type="EMBL" id="SMD45812.1"/>
    </source>
</evidence>
<dbReference type="AlphaFoldDB" id="A0A1W2HAQ5"/>
<sequence length="231" mass="25458">MINRTLICLAALLYFGFGTTFAQEIPDTEFTPLFNGKNLDGWVGNKSAYRVENGTITIDPKGGGGGNLFTEKEYSNFILRFEFLLTPGANNGLGIHAPLEGDAAYVGKELQILDNEAEKYANLEDYQFHGSVYGVLPAKRGYLKAPGEWNQQEVIVEHPKIKVILNGTVILEGDYLEASKNGTMDQKNHPGLQRSSGHIGFLGHGDVLQFRNIRIKELPLTNKNPGFKTGI</sequence>
<dbReference type="OrthoDB" id="9806233at2"/>
<dbReference type="GO" id="GO:0016787">
    <property type="term" value="F:hydrolase activity"/>
    <property type="evidence" value="ECO:0007669"/>
    <property type="project" value="InterPro"/>
</dbReference>
<dbReference type="RefSeq" id="WP_084122785.1">
    <property type="nucleotide sequence ID" value="NZ_LT838813.1"/>
</dbReference>
<gene>
    <name evidence="3" type="ORF">SAMN00777080_4482</name>
</gene>
<dbReference type="STRING" id="758820.SAMN00777080_4482"/>
<protein>
    <recommendedName>
        <fullName evidence="2">3-keto-alpha-glucoside-1,2-lyase/3-keto-2-hydroxy-glucal hydratase domain-containing protein</fullName>
    </recommendedName>
</protein>
<dbReference type="InterPro" id="IPR010496">
    <property type="entry name" value="AL/BT2_dom"/>
</dbReference>
<dbReference type="Pfam" id="PF06439">
    <property type="entry name" value="3keto-disac_hyd"/>
    <property type="match status" value="1"/>
</dbReference>
<evidence type="ECO:0000256" key="1">
    <source>
        <dbReference type="SAM" id="SignalP"/>
    </source>
</evidence>
<dbReference type="Gene3D" id="2.60.120.560">
    <property type="entry name" value="Exo-inulinase, domain 1"/>
    <property type="match status" value="1"/>
</dbReference>
<name>A0A1W2HAQ5_9BACT</name>
<feature type="signal peptide" evidence="1">
    <location>
        <begin position="1"/>
        <end position="22"/>
    </location>
</feature>
<feature type="domain" description="3-keto-alpha-glucoside-1,2-lyase/3-keto-2-hydroxy-glucal hydratase" evidence="2">
    <location>
        <begin position="29"/>
        <end position="216"/>
    </location>
</feature>